<dbReference type="EMBL" id="ML213507">
    <property type="protein sequence ID" value="TFK53755.1"/>
    <property type="molecule type" value="Genomic_DNA"/>
</dbReference>
<dbReference type="FunFam" id="2.40.50.140:FF:000050">
    <property type="entry name" value="Lysine--tRNA ligase"/>
    <property type="match status" value="1"/>
</dbReference>
<evidence type="ECO:0000256" key="5">
    <source>
        <dbReference type="ARBA" id="ARBA00022840"/>
    </source>
</evidence>
<dbReference type="NCBIfam" id="TIGR00499">
    <property type="entry name" value="lysS_bact"/>
    <property type="match status" value="1"/>
</dbReference>
<evidence type="ECO:0000256" key="7">
    <source>
        <dbReference type="ARBA" id="ARBA00023146"/>
    </source>
</evidence>
<dbReference type="GO" id="GO:0000049">
    <property type="term" value="F:tRNA binding"/>
    <property type="evidence" value="ECO:0007669"/>
    <property type="project" value="TreeGrafter"/>
</dbReference>
<dbReference type="STRING" id="5364.A0A5C3N9K4"/>
<proteinExistence type="inferred from homology"/>
<evidence type="ECO:0000259" key="12">
    <source>
        <dbReference type="PROSITE" id="PS50862"/>
    </source>
</evidence>
<dbReference type="InterPro" id="IPR018149">
    <property type="entry name" value="Lys-tRNA-synth_II_C"/>
</dbReference>
<evidence type="ECO:0000256" key="6">
    <source>
        <dbReference type="ARBA" id="ARBA00022917"/>
    </source>
</evidence>
<organism evidence="13 14">
    <name type="scientific">Heliocybe sulcata</name>
    <dbReference type="NCBI Taxonomy" id="5364"/>
    <lineage>
        <taxon>Eukaryota</taxon>
        <taxon>Fungi</taxon>
        <taxon>Dikarya</taxon>
        <taxon>Basidiomycota</taxon>
        <taxon>Agaricomycotina</taxon>
        <taxon>Agaricomycetes</taxon>
        <taxon>Gloeophyllales</taxon>
        <taxon>Gloeophyllaceae</taxon>
        <taxon>Heliocybe</taxon>
    </lineage>
</organism>
<accession>A0A5C3N9K4</accession>
<dbReference type="GO" id="GO:0005829">
    <property type="term" value="C:cytosol"/>
    <property type="evidence" value="ECO:0007669"/>
    <property type="project" value="TreeGrafter"/>
</dbReference>
<feature type="domain" description="Aminoacyl-transfer RNA synthetases class-II family profile" evidence="12">
    <location>
        <begin position="238"/>
        <end position="548"/>
    </location>
</feature>
<sequence length="557" mass="63540">MASENVNLHKDPVTGEMISKTELKRRTQQREKEAKKAAKAAAAPQAAAKPAAVNEDDLNPNQYFELRSRQIQKLRETQSPNPYPHKFDVTISLTKYIEEYGPEGKIPVGTKLEGVTECLAGRVHNIRASGQKLRFYDLHGEGKKVQIMATLQDAKNPDTFVETHDIFRRGDIVGVVGTPSRTKKGELSISPSEMVLLAPNLHQLPSAHFGLKDQETRYRKRYLDLIISEDTRRIFITRSRIINYIRRFLDNLGFLEVETPMTSMIAGGATAKPFVTHHNDLDLDLYLRIAPELYLKELVVGGLDRVYEIGRVFRNEGIDLTHNPEFTICEFYMAYADMYDVMDLTESMVEGLVKYLTGGKTTLTYQPEGKDGKTYELQFQKPWKRYDMIETLEEKLDVKFPPSETLHTDEANVFLRDLCKKHNVDCSEPRTNARLLDKGIGHPQVMSPLAKWHRSRPGLCERFEGFMCTKEFCNAYTELNDPFEQRARFEEQVRFFRVESSPVANGECRSGRRRRVTTKLRISTRHSQATGFGLPPSLGLSTVSRRLVVGVSALTVW</sequence>
<evidence type="ECO:0000256" key="3">
    <source>
        <dbReference type="ARBA" id="ARBA00022598"/>
    </source>
</evidence>
<keyword evidence="7 13" id="KW-0030">Aminoacyl-tRNA synthetase</keyword>
<evidence type="ECO:0000256" key="1">
    <source>
        <dbReference type="ARBA" id="ARBA00008226"/>
    </source>
</evidence>
<dbReference type="InterPro" id="IPR004364">
    <property type="entry name" value="Aa-tRNA-synt_II"/>
</dbReference>
<evidence type="ECO:0000256" key="4">
    <source>
        <dbReference type="ARBA" id="ARBA00022741"/>
    </source>
</evidence>
<dbReference type="CDD" id="cd04322">
    <property type="entry name" value="LysRS_N"/>
    <property type="match status" value="1"/>
</dbReference>
<dbReference type="PANTHER" id="PTHR42918:SF9">
    <property type="entry name" value="LYSINE--TRNA LIGASE"/>
    <property type="match status" value="1"/>
</dbReference>
<dbReference type="PROSITE" id="PS50862">
    <property type="entry name" value="AA_TRNA_LIGASE_II"/>
    <property type="match status" value="1"/>
</dbReference>
<keyword evidence="14" id="KW-1185">Reference proteome</keyword>
<dbReference type="OrthoDB" id="21243at2759"/>
<dbReference type="GO" id="GO:0005524">
    <property type="term" value="F:ATP binding"/>
    <property type="evidence" value="ECO:0007669"/>
    <property type="project" value="UniProtKB-KW"/>
</dbReference>
<keyword evidence="6" id="KW-0648">Protein biosynthesis</keyword>
<dbReference type="Gene3D" id="3.30.930.10">
    <property type="entry name" value="Bira Bifunctional Protein, Domain 2"/>
    <property type="match status" value="1"/>
</dbReference>
<dbReference type="PRINTS" id="PR00982">
    <property type="entry name" value="TRNASYNTHLYS"/>
</dbReference>
<dbReference type="InterPro" id="IPR002313">
    <property type="entry name" value="Lys-tRNA-ligase_II"/>
</dbReference>
<feature type="compositionally biased region" description="Basic and acidic residues" evidence="11">
    <location>
        <begin position="7"/>
        <end position="36"/>
    </location>
</feature>
<evidence type="ECO:0000313" key="14">
    <source>
        <dbReference type="Proteomes" id="UP000305948"/>
    </source>
</evidence>
<feature type="compositionally biased region" description="Low complexity" evidence="11">
    <location>
        <begin position="39"/>
        <end position="52"/>
    </location>
</feature>
<comment type="catalytic activity">
    <reaction evidence="9 10">
        <text>tRNA(Lys) + L-lysine + ATP = L-lysyl-tRNA(Lys) + AMP + diphosphate</text>
        <dbReference type="Rhea" id="RHEA:20792"/>
        <dbReference type="Rhea" id="RHEA-COMP:9696"/>
        <dbReference type="Rhea" id="RHEA-COMP:9697"/>
        <dbReference type="ChEBI" id="CHEBI:30616"/>
        <dbReference type="ChEBI" id="CHEBI:32551"/>
        <dbReference type="ChEBI" id="CHEBI:33019"/>
        <dbReference type="ChEBI" id="CHEBI:78442"/>
        <dbReference type="ChEBI" id="CHEBI:78529"/>
        <dbReference type="ChEBI" id="CHEBI:456215"/>
        <dbReference type="EC" id="6.1.1.6"/>
    </reaction>
</comment>
<evidence type="ECO:0000256" key="2">
    <source>
        <dbReference type="ARBA" id="ARBA00013166"/>
    </source>
</evidence>
<dbReference type="SUPFAM" id="SSF55681">
    <property type="entry name" value="Class II aaRS and biotin synthetases"/>
    <property type="match status" value="1"/>
</dbReference>
<dbReference type="InterPro" id="IPR006195">
    <property type="entry name" value="aa-tRNA-synth_II"/>
</dbReference>
<dbReference type="InterPro" id="IPR012340">
    <property type="entry name" value="NA-bd_OB-fold"/>
</dbReference>
<dbReference type="SUPFAM" id="SSF50249">
    <property type="entry name" value="Nucleic acid-binding proteins"/>
    <property type="match status" value="1"/>
</dbReference>
<evidence type="ECO:0000256" key="9">
    <source>
        <dbReference type="ARBA" id="ARBA00048573"/>
    </source>
</evidence>
<reference evidence="13 14" key="1">
    <citation type="journal article" date="2019" name="Nat. Ecol. Evol.">
        <title>Megaphylogeny resolves global patterns of mushroom evolution.</title>
        <authorList>
            <person name="Varga T."/>
            <person name="Krizsan K."/>
            <person name="Foldi C."/>
            <person name="Dima B."/>
            <person name="Sanchez-Garcia M."/>
            <person name="Sanchez-Ramirez S."/>
            <person name="Szollosi G.J."/>
            <person name="Szarkandi J.G."/>
            <person name="Papp V."/>
            <person name="Albert L."/>
            <person name="Andreopoulos W."/>
            <person name="Angelini C."/>
            <person name="Antonin V."/>
            <person name="Barry K.W."/>
            <person name="Bougher N.L."/>
            <person name="Buchanan P."/>
            <person name="Buyck B."/>
            <person name="Bense V."/>
            <person name="Catcheside P."/>
            <person name="Chovatia M."/>
            <person name="Cooper J."/>
            <person name="Damon W."/>
            <person name="Desjardin D."/>
            <person name="Finy P."/>
            <person name="Geml J."/>
            <person name="Haridas S."/>
            <person name="Hughes K."/>
            <person name="Justo A."/>
            <person name="Karasinski D."/>
            <person name="Kautmanova I."/>
            <person name="Kiss B."/>
            <person name="Kocsube S."/>
            <person name="Kotiranta H."/>
            <person name="LaButti K.M."/>
            <person name="Lechner B.E."/>
            <person name="Liimatainen K."/>
            <person name="Lipzen A."/>
            <person name="Lukacs Z."/>
            <person name="Mihaltcheva S."/>
            <person name="Morgado L.N."/>
            <person name="Niskanen T."/>
            <person name="Noordeloos M.E."/>
            <person name="Ohm R.A."/>
            <person name="Ortiz-Santana B."/>
            <person name="Ovrebo C."/>
            <person name="Racz N."/>
            <person name="Riley R."/>
            <person name="Savchenko A."/>
            <person name="Shiryaev A."/>
            <person name="Soop K."/>
            <person name="Spirin V."/>
            <person name="Szebenyi C."/>
            <person name="Tomsovsky M."/>
            <person name="Tulloss R.E."/>
            <person name="Uehling J."/>
            <person name="Grigoriev I.V."/>
            <person name="Vagvolgyi C."/>
            <person name="Papp T."/>
            <person name="Martin F.M."/>
            <person name="Miettinen O."/>
            <person name="Hibbett D.S."/>
            <person name="Nagy L.G."/>
        </authorList>
    </citation>
    <scope>NUCLEOTIDE SEQUENCE [LARGE SCALE GENOMIC DNA]</scope>
    <source>
        <strain evidence="13 14">OMC1185</strain>
    </source>
</reference>
<gene>
    <name evidence="13" type="ORF">OE88DRAFT_1656032</name>
</gene>
<keyword evidence="3" id="KW-0436">Ligase</keyword>
<evidence type="ECO:0000256" key="11">
    <source>
        <dbReference type="SAM" id="MobiDB-lite"/>
    </source>
</evidence>
<dbReference type="Pfam" id="PF00152">
    <property type="entry name" value="tRNA-synt_2"/>
    <property type="match status" value="1"/>
</dbReference>
<evidence type="ECO:0000256" key="8">
    <source>
        <dbReference type="ARBA" id="ARBA00030563"/>
    </source>
</evidence>
<feature type="region of interest" description="Disordered" evidence="11">
    <location>
        <begin position="1"/>
        <end position="57"/>
    </location>
</feature>
<dbReference type="AlphaFoldDB" id="A0A5C3N9K4"/>
<dbReference type="InterPro" id="IPR044136">
    <property type="entry name" value="Lys-tRNA-ligase_II_N"/>
</dbReference>
<dbReference type="GO" id="GO:0004824">
    <property type="term" value="F:lysine-tRNA ligase activity"/>
    <property type="evidence" value="ECO:0007669"/>
    <property type="project" value="UniProtKB-EC"/>
</dbReference>
<dbReference type="EC" id="6.1.1.6" evidence="2 10"/>
<evidence type="ECO:0000256" key="10">
    <source>
        <dbReference type="RuleBase" id="RU003748"/>
    </source>
</evidence>
<name>A0A5C3N9K4_9AGAM</name>
<dbReference type="GO" id="GO:0006430">
    <property type="term" value="P:lysyl-tRNA aminoacylation"/>
    <property type="evidence" value="ECO:0007669"/>
    <property type="project" value="InterPro"/>
</dbReference>
<dbReference type="InterPro" id="IPR045864">
    <property type="entry name" value="aa-tRNA-synth_II/BPL/LPL"/>
</dbReference>
<keyword evidence="5" id="KW-0067">ATP-binding</keyword>
<protein>
    <recommendedName>
        <fullName evidence="2 10">Lysine--tRNA ligase</fullName>
        <ecNumber evidence="2 10">6.1.1.6</ecNumber>
    </recommendedName>
    <alternativeName>
        <fullName evidence="8 10">Lysyl-tRNA synthetase</fullName>
    </alternativeName>
</protein>
<dbReference type="Proteomes" id="UP000305948">
    <property type="component" value="Unassembled WGS sequence"/>
</dbReference>
<evidence type="ECO:0000313" key="13">
    <source>
        <dbReference type="EMBL" id="TFK53755.1"/>
    </source>
</evidence>
<dbReference type="Gene3D" id="2.40.50.140">
    <property type="entry name" value="Nucleic acid-binding proteins"/>
    <property type="match status" value="1"/>
</dbReference>
<keyword evidence="4" id="KW-0547">Nucleotide-binding</keyword>
<dbReference type="Pfam" id="PF01336">
    <property type="entry name" value="tRNA_anti-codon"/>
    <property type="match status" value="1"/>
</dbReference>
<dbReference type="PANTHER" id="PTHR42918">
    <property type="entry name" value="LYSYL-TRNA SYNTHETASE"/>
    <property type="match status" value="1"/>
</dbReference>
<comment type="similarity">
    <text evidence="1">Belongs to the class-II aminoacyl-tRNA synthetase family.</text>
</comment>
<dbReference type="InterPro" id="IPR004365">
    <property type="entry name" value="NA-bd_OB_tRNA"/>
</dbReference>